<gene>
    <name evidence="3" type="ORF">U9M48_027100</name>
</gene>
<dbReference type="InterPro" id="IPR012337">
    <property type="entry name" value="RNaseH-like_sf"/>
</dbReference>
<dbReference type="Pfam" id="PF05699">
    <property type="entry name" value="Dimer_Tnp_hAT"/>
    <property type="match status" value="1"/>
</dbReference>
<keyword evidence="4" id="KW-1185">Reference proteome</keyword>
<reference evidence="3 4" key="1">
    <citation type="submission" date="2024-02" db="EMBL/GenBank/DDBJ databases">
        <title>High-quality chromosome-scale genome assembly of Pensacola bahiagrass (Paspalum notatum Flugge var. saurae).</title>
        <authorList>
            <person name="Vega J.M."/>
            <person name="Podio M."/>
            <person name="Orjuela J."/>
            <person name="Siena L.A."/>
            <person name="Pessino S.C."/>
            <person name="Combes M.C."/>
            <person name="Mariac C."/>
            <person name="Albertini E."/>
            <person name="Pupilli F."/>
            <person name="Ortiz J.P.A."/>
            <person name="Leblanc O."/>
        </authorList>
    </citation>
    <scope>NUCLEOTIDE SEQUENCE [LARGE SCALE GENOMIC DNA]</scope>
    <source>
        <strain evidence="3">R1</strain>
        <tissue evidence="3">Leaf</tissue>
    </source>
</reference>
<feature type="region of interest" description="Disordered" evidence="1">
    <location>
        <begin position="329"/>
        <end position="359"/>
    </location>
</feature>
<feature type="compositionally biased region" description="Basic and acidic residues" evidence="1">
    <location>
        <begin position="189"/>
        <end position="201"/>
    </location>
</feature>
<evidence type="ECO:0000259" key="2">
    <source>
        <dbReference type="Pfam" id="PF05699"/>
    </source>
</evidence>
<feature type="domain" description="HAT C-terminal dimerisation" evidence="2">
    <location>
        <begin position="37"/>
        <end position="105"/>
    </location>
</feature>
<evidence type="ECO:0000313" key="3">
    <source>
        <dbReference type="EMBL" id="WVZ79531.1"/>
    </source>
</evidence>
<dbReference type="PANTHER" id="PTHR32166:SF81">
    <property type="entry name" value="OS06G0658400 PROTEIN"/>
    <property type="match status" value="1"/>
</dbReference>
<organism evidence="3 4">
    <name type="scientific">Paspalum notatum var. saurae</name>
    <dbReference type="NCBI Taxonomy" id="547442"/>
    <lineage>
        <taxon>Eukaryota</taxon>
        <taxon>Viridiplantae</taxon>
        <taxon>Streptophyta</taxon>
        <taxon>Embryophyta</taxon>
        <taxon>Tracheophyta</taxon>
        <taxon>Spermatophyta</taxon>
        <taxon>Magnoliopsida</taxon>
        <taxon>Liliopsida</taxon>
        <taxon>Poales</taxon>
        <taxon>Poaceae</taxon>
        <taxon>PACMAD clade</taxon>
        <taxon>Panicoideae</taxon>
        <taxon>Andropogonodae</taxon>
        <taxon>Paspaleae</taxon>
        <taxon>Paspalinae</taxon>
        <taxon>Paspalum</taxon>
    </lineage>
</organism>
<evidence type="ECO:0000256" key="1">
    <source>
        <dbReference type="SAM" id="MobiDB-lite"/>
    </source>
</evidence>
<dbReference type="PANTHER" id="PTHR32166">
    <property type="entry name" value="OSJNBA0013A04.12 PROTEIN"/>
    <property type="match status" value="1"/>
</dbReference>
<feature type="non-terminal residue" evidence="3">
    <location>
        <position position="1"/>
    </location>
</feature>
<dbReference type="Proteomes" id="UP001341281">
    <property type="component" value="Chromosome 06"/>
</dbReference>
<feature type="compositionally biased region" description="Basic and acidic residues" evidence="1">
    <location>
        <begin position="349"/>
        <end position="359"/>
    </location>
</feature>
<name>A0AAQ3TTQ2_PASNO</name>
<protein>
    <recommendedName>
        <fullName evidence="2">HAT C-terminal dimerisation domain-containing protein</fullName>
    </recommendedName>
</protein>
<sequence>MGVDKMLETDALSKGTLFGRKQGEFSTDIARRMAIDRNTPPAAWWAIFGGDTPVLQRVARRLLSQCVSSSGCERNWSTFAYIHTKLRNRLSHKKLDKLVFVNYNLRLRLDRASKGADPYDYDPVTSFMDLSLYRRNTIIEDWMVQDSSYSTPNRMFTDIGRAHGDEKDVEAWAEKTVGDTHLGKRKTRLPPEQKGKKPRPNDDDEEDIGSQDTTPEPSGGEGDGDGDGDSNDDSGDNDGGGSAIRTRTTVVLAHLPVRRISPMPPKIRIMEHPYHNDDTQGPHVDVVDVLALHTMMIAQTRLRCSVAATMRRERLRVFLHRKGAFVATTKPNRDSAPGTSSTKSKGKASRGDGMQERPRGAKSPLYWVQTTIVFYSIRHLKLALPLEATLEYVITKRKIILVLMYSNQPMIYGSFYPVDVCSSWAWASLDQAQGAKALF</sequence>
<evidence type="ECO:0000313" key="4">
    <source>
        <dbReference type="Proteomes" id="UP001341281"/>
    </source>
</evidence>
<dbReference type="SUPFAM" id="SSF53098">
    <property type="entry name" value="Ribonuclease H-like"/>
    <property type="match status" value="1"/>
</dbReference>
<proteinExistence type="predicted"/>
<feature type="region of interest" description="Disordered" evidence="1">
    <location>
        <begin position="174"/>
        <end position="247"/>
    </location>
</feature>
<dbReference type="GO" id="GO:0046983">
    <property type="term" value="F:protein dimerization activity"/>
    <property type="evidence" value="ECO:0007669"/>
    <property type="project" value="InterPro"/>
</dbReference>
<dbReference type="InterPro" id="IPR008906">
    <property type="entry name" value="HATC_C_dom"/>
</dbReference>
<accession>A0AAQ3TTQ2</accession>
<feature type="compositionally biased region" description="Acidic residues" evidence="1">
    <location>
        <begin position="222"/>
        <end position="236"/>
    </location>
</feature>
<dbReference type="EMBL" id="CP144750">
    <property type="protein sequence ID" value="WVZ79531.1"/>
    <property type="molecule type" value="Genomic_DNA"/>
</dbReference>
<dbReference type="AlphaFoldDB" id="A0AAQ3TTQ2"/>